<name>A0A834FQM7_ORYME</name>
<dbReference type="Proteomes" id="UP000646548">
    <property type="component" value="Unassembled WGS sequence"/>
</dbReference>
<gene>
    <name evidence="1" type="ORF">FQA47_000541</name>
</gene>
<proteinExistence type="predicted"/>
<comment type="caution">
    <text evidence="1">The sequence shown here is derived from an EMBL/GenBank/DDBJ whole genome shotgun (WGS) entry which is preliminary data.</text>
</comment>
<evidence type="ECO:0000313" key="1">
    <source>
        <dbReference type="EMBL" id="KAF6738231.1"/>
    </source>
</evidence>
<reference evidence="1" key="1">
    <citation type="journal article" name="BMC Genomics">
        <title>Long-read sequencing and de novo genome assembly of marine medaka (Oryzias melastigma).</title>
        <authorList>
            <person name="Liang P."/>
            <person name="Saqib H.S.A."/>
            <person name="Ni X."/>
            <person name="Shen Y."/>
        </authorList>
    </citation>
    <scope>NUCLEOTIDE SEQUENCE</scope>
    <source>
        <strain evidence="1">Bigg-433</strain>
    </source>
</reference>
<accession>A0A834FQM7</accession>
<protein>
    <submittedName>
        <fullName evidence="1">Uncharacterized protein</fullName>
    </submittedName>
</protein>
<sequence length="93" mass="10967">MSYLQRRAALVLRVEVTPTAQQGEPSLAAFQSRRFYELIRKSWRTDVFSLQRNLSYCWSRFQLVLTAVCRLSRFLLQHTELLFYPAARSHTPS</sequence>
<dbReference type="AlphaFoldDB" id="A0A834FQM7"/>
<organism evidence="1 2">
    <name type="scientific">Oryzias melastigma</name>
    <name type="common">Marine medaka</name>
    <dbReference type="NCBI Taxonomy" id="30732"/>
    <lineage>
        <taxon>Eukaryota</taxon>
        <taxon>Metazoa</taxon>
        <taxon>Chordata</taxon>
        <taxon>Craniata</taxon>
        <taxon>Vertebrata</taxon>
        <taxon>Euteleostomi</taxon>
        <taxon>Actinopterygii</taxon>
        <taxon>Neopterygii</taxon>
        <taxon>Teleostei</taxon>
        <taxon>Neoteleostei</taxon>
        <taxon>Acanthomorphata</taxon>
        <taxon>Ovalentaria</taxon>
        <taxon>Atherinomorphae</taxon>
        <taxon>Beloniformes</taxon>
        <taxon>Adrianichthyidae</taxon>
        <taxon>Oryziinae</taxon>
        <taxon>Oryzias</taxon>
    </lineage>
</organism>
<evidence type="ECO:0000313" key="2">
    <source>
        <dbReference type="Proteomes" id="UP000646548"/>
    </source>
</evidence>
<dbReference type="EMBL" id="WKFB01000032">
    <property type="protein sequence ID" value="KAF6738231.1"/>
    <property type="molecule type" value="Genomic_DNA"/>
</dbReference>